<reference evidence="5" key="1">
    <citation type="journal article" date="2013" name="Nature">
        <title>The genomes of four tapeworm species reveal adaptations to parasitism.</title>
        <authorList>
            <person name="Tsai I.J."/>
            <person name="Zarowiecki M."/>
            <person name="Holroyd N."/>
            <person name="Garciarrubio A."/>
            <person name="Sanchez-Flores A."/>
            <person name="Brooks K.L."/>
            <person name="Tracey A."/>
            <person name="Bobes R.J."/>
            <person name="Fragoso G."/>
            <person name="Sciutto E."/>
            <person name="Aslett M."/>
            <person name="Beasley H."/>
            <person name="Bennett H.M."/>
            <person name="Cai J."/>
            <person name="Camicia F."/>
            <person name="Clark R."/>
            <person name="Cucher M."/>
            <person name="De Silva N."/>
            <person name="Day T.A."/>
            <person name="Deplazes P."/>
            <person name="Estrada K."/>
            <person name="Fernandez C."/>
            <person name="Holland P.W."/>
            <person name="Hou J."/>
            <person name="Hu S."/>
            <person name="Huckvale T."/>
            <person name="Hung S.S."/>
            <person name="Kamenetzky L."/>
            <person name="Keane J.A."/>
            <person name="Kiss F."/>
            <person name="Koziol U."/>
            <person name="Lambert O."/>
            <person name="Liu K."/>
            <person name="Luo X."/>
            <person name="Luo Y."/>
            <person name="Macchiaroli N."/>
            <person name="Nichol S."/>
            <person name="Paps J."/>
            <person name="Parkinson J."/>
            <person name="Pouchkina-Stantcheva N."/>
            <person name="Riddiford N."/>
            <person name="Rosenzvit M."/>
            <person name="Salinas G."/>
            <person name="Wasmuth J.D."/>
            <person name="Zamanian M."/>
            <person name="Zheng Y."/>
            <person name="Cai X."/>
            <person name="Soberon X."/>
            <person name="Olson P.D."/>
            <person name="Laclette J.P."/>
            <person name="Brehm K."/>
            <person name="Berriman M."/>
            <person name="Garciarrubio A."/>
            <person name="Bobes R.J."/>
            <person name="Fragoso G."/>
            <person name="Sanchez-Flores A."/>
            <person name="Estrada K."/>
            <person name="Cevallos M.A."/>
            <person name="Morett E."/>
            <person name="Gonzalez V."/>
            <person name="Portillo T."/>
            <person name="Ochoa-Leyva A."/>
            <person name="Jose M.V."/>
            <person name="Sciutto E."/>
            <person name="Landa A."/>
            <person name="Jimenez L."/>
            <person name="Valdes V."/>
            <person name="Carrero J.C."/>
            <person name="Larralde C."/>
            <person name="Morales-Montor J."/>
            <person name="Limon-Lason J."/>
            <person name="Soberon X."/>
            <person name="Laclette J.P."/>
        </authorList>
    </citation>
    <scope>NUCLEOTIDE SEQUENCE [LARGE SCALE GENOMIC DNA]</scope>
</reference>
<protein>
    <submittedName>
        <fullName evidence="5">Daz associated protein 1</fullName>
    </submittedName>
</protein>
<feature type="domain" description="RRM" evidence="4">
    <location>
        <begin position="485"/>
        <end position="562"/>
    </location>
</feature>
<dbReference type="STRING" id="6211.A0A068YCE8"/>
<proteinExistence type="predicted"/>
<dbReference type="AlphaFoldDB" id="A0A068YCE8"/>
<dbReference type="eggNOG" id="KOG0118">
    <property type="taxonomic scope" value="Eukaryota"/>
</dbReference>
<name>A0A068YCE8_ECHMU</name>
<dbReference type="PANTHER" id="PTHR48024">
    <property type="entry name" value="GEO13361P1-RELATED"/>
    <property type="match status" value="1"/>
</dbReference>
<evidence type="ECO:0000256" key="2">
    <source>
        <dbReference type="PROSITE-ProRule" id="PRU00176"/>
    </source>
</evidence>
<dbReference type="OMA" id="NCHERHR"/>
<dbReference type="SUPFAM" id="SSF57850">
    <property type="entry name" value="RING/U-box"/>
    <property type="match status" value="1"/>
</dbReference>
<dbReference type="Gene3D" id="3.30.40.10">
    <property type="entry name" value="Zinc/RING finger domain, C3HC4 (zinc finger)"/>
    <property type="match status" value="1"/>
</dbReference>
<evidence type="ECO:0000259" key="4">
    <source>
        <dbReference type="PROSITE" id="PS50102"/>
    </source>
</evidence>
<dbReference type="PANTHER" id="PTHR48024:SF56">
    <property type="entry name" value="HETEROGENEOUS NUCLEAR RIBONUCLEOPROTEIN A0"/>
    <property type="match status" value="1"/>
</dbReference>
<feature type="region of interest" description="Disordered" evidence="3">
    <location>
        <begin position="453"/>
        <end position="478"/>
    </location>
</feature>
<organism evidence="5 6">
    <name type="scientific">Echinococcus multilocularis</name>
    <name type="common">Fox tapeworm</name>
    <dbReference type="NCBI Taxonomy" id="6211"/>
    <lineage>
        <taxon>Eukaryota</taxon>
        <taxon>Metazoa</taxon>
        <taxon>Spiralia</taxon>
        <taxon>Lophotrochozoa</taxon>
        <taxon>Platyhelminthes</taxon>
        <taxon>Cestoda</taxon>
        <taxon>Eucestoda</taxon>
        <taxon>Cyclophyllidea</taxon>
        <taxon>Taeniidae</taxon>
        <taxon>Echinococcus</taxon>
    </lineage>
</organism>
<dbReference type="InterPro" id="IPR013083">
    <property type="entry name" value="Znf_RING/FYVE/PHD"/>
</dbReference>
<dbReference type="SMART" id="SM00360">
    <property type="entry name" value="RRM"/>
    <property type="match status" value="2"/>
</dbReference>
<evidence type="ECO:0000313" key="5">
    <source>
        <dbReference type="EMBL" id="CDS39898.1"/>
    </source>
</evidence>
<dbReference type="InterPro" id="IPR012677">
    <property type="entry name" value="Nucleotide-bd_a/b_plait_sf"/>
</dbReference>
<reference evidence="5" key="2">
    <citation type="submission" date="2015-11" db="EMBL/GenBank/DDBJ databases">
        <authorList>
            <person name="Zhang Y."/>
            <person name="Guo Z."/>
        </authorList>
    </citation>
    <scope>NUCLEOTIDE SEQUENCE</scope>
</reference>
<accession>A0A068YCE8</accession>
<dbReference type="SUPFAM" id="SSF54928">
    <property type="entry name" value="RNA-binding domain, RBD"/>
    <property type="match status" value="2"/>
</dbReference>
<evidence type="ECO:0000256" key="3">
    <source>
        <dbReference type="SAM" id="MobiDB-lite"/>
    </source>
</evidence>
<dbReference type="PROSITE" id="PS50102">
    <property type="entry name" value="RRM"/>
    <property type="match status" value="2"/>
</dbReference>
<keyword evidence="6" id="KW-1185">Reference proteome</keyword>
<sequence>MSHASRHHSIEGGYDETMASTDADLTCGVCAKLISDPYSLPCGHTFCLRPCLLSHARAVTARCIHCHVEYDAADLRPNYAIGAQLCMLSLQRREEQERTQNQMQQSGGTGEEEMLIDRKEIKETPPTYVCCSTCRRQIQIKLLTFCHHCHRQVCVNCHERHRDTYSLRLRVKLNVLSRHKANLISRLVELNKLKTSMLGMGATTKEGTFGAMENAIMELRSAASKALEAATANVEVTDVAGFEILDELVSRITNLSAEVSKAKDVQTSIEETKDLQEAVKMHKSLERLLVDAAPLGEMMKKLPPLPITKMNLSDRFEKINHHLSDFSLVVCDGVLSLPQLLRLSPRCDTGDQKNVTLPITAMTTSRVKLHVGGLRPNHTEGQLRQHFAQYGTVVDCCIVRDCNTDESRGFGFVTFREAAQATRALADRLHFIDGGPVRVSPYNLKKKKKEEKLVVSSSVKNEGDENVGHKNEGGGSRSRRDVDELRLFVGNLSTSTGQQALKEYFSRYGNVTSVNIILERKSGMPRRIAFVNMSTPQEVEAVLEARPHQLSGETIIVRPAYSQASKLAKAF</sequence>
<evidence type="ECO:0000313" key="6">
    <source>
        <dbReference type="Proteomes" id="UP000017246"/>
    </source>
</evidence>
<evidence type="ECO:0000256" key="1">
    <source>
        <dbReference type="ARBA" id="ARBA00022884"/>
    </source>
</evidence>
<dbReference type="OrthoDB" id="78437at2759"/>
<dbReference type="Gene3D" id="3.30.70.330">
    <property type="match status" value="2"/>
</dbReference>
<dbReference type="InterPro" id="IPR050886">
    <property type="entry name" value="RNA-binding_reg"/>
</dbReference>
<feature type="compositionally biased region" description="Basic and acidic residues" evidence="3">
    <location>
        <begin position="461"/>
        <end position="478"/>
    </location>
</feature>
<feature type="domain" description="RRM" evidence="4">
    <location>
        <begin position="367"/>
        <end position="444"/>
    </location>
</feature>
<gene>
    <name evidence="5" type="ORF">EmuJ_000744800</name>
</gene>
<dbReference type="Proteomes" id="UP000017246">
    <property type="component" value="Unassembled WGS sequence"/>
</dbReference>
<dbReference type="Pfam" id="PF00076">
    <property type="entry name" value="RRM_1"/>
    <property type="match status" value="2"/>
</dbReference>
<dbReference type="InterPro" id="IPR000504">
    <property type="entry name" value="RRM_dom"/>
</dbReference>
<dbReference type="InterPro" id="IPR035979">
    <property type="entry name" value="RBD_domain_sf"/>
</dbReference>
<dbReference type="GO" id="GO:0005634">
    <property type="term" value="C:nucleus"/>
    <property type="evidence" value="ECO:0007669"/>
    <property type="project" value="TreeGrafter"/>
</dbReference>
<dbReference type="GO" id="GO:0003723">
    <property type="term" value="F:RNA binding"/>
    <property type="evidence" value="ECO:0007669"/>
    <property type="project" value="UniProtKB-UniRule"/>
</dbReference>
<dbReference type="EMBL" id="LN902841">
    <property type="protein sequence ID" value="CDS39898.1"/>
    <property type="molecule type" value="Genomic_DNA"/>
</dbReference>
<keyword evidence="1 2" id="KW-0694">RNA-binding</keyword>